<accession>A0A1G9QQ57</accession>
<keyword evidence="7" id="KW-1185">Reference proteome</keyword>
<dbReference type="RefSeq" id="WP_090702158.1">
    <property type="nucleotide sequence ID" value="NZ_FNHH01000006.1"/>
</dbReference>
<evidence type="ECO:0000313" key="7">
    <source>
        <dbReference type="Proteomes" id="UP000199226"/>
    </source>
</evidence>
<evidence type="ECO:0000256" key="5">
    <source>
        <dbReference type="ARBA" id="ARBA00023014"/>
    </source>
</evidence>
<keyword evidence="4" id="KW-0408">Iron</keyword>
<keyword evidence="1" id="KW-0004">4Fe-4S</keyword>
<reference evidence="7" key="1">
    <citation type="submission" date="2016-10" db="EMBL/GenBank/DDBJ databases">
        <authorList>
            <person name="Varghese N."/>
            <person name="Submissions S."/>
        </authorList>
    </citation>
    <scope>NUCLEOTIDE SEQUENCE [LARGE SCALE GENOMIC DNA]</scope>
    <source>
        <strain evidence="7">DSM 24536</strain>
    </source>
</reference>
<gene>
    <name evidence="6" type="ORF">SAMN05421813_106146</name>
</gene>
<name>A0A1G9QQ57_9SPHI</name>
<evidence type="ECO:0000313" key="6">
    <source>
        <dbReference type="EMBL" id="SDM13000.1"/>
    </source>
</evidence>
<dbReference type="Proteomes" id="UP000199226">
    <property type="component" value="Unassembled WGS sequence"/>
</dbReference>
<keyword evidence="5" id="KW-0411">Iron-sulfur</keyword>
<evidence type="ECO:0000256" key="1">
    <source>
        <dbReference type="ARBA" id="ARBA00022485"/>
    </source>
</evidence>
<evidence type="ECO:0000256" key="4">
    <source>
        <dbReference type="ARBA" id="ARBA00023004"/>
    </source>
</evidence>
<keyword evidence="2" id="KW-0479">Metal-binding</keyword>
<dbReference type="GO" id="GO:0051539">
    <property type="term" value="F:4 iron, 4 sulfur cluster binding"/>
    <property type="evidence" value="ECO:0007669"/>
    <property type="project" value="UniProtKB-KW"/>
</dbReference>
<dbReference type="Pfam" id="PF12831">
    <property type="entry name" value="FAD_oxidored"/>
    <property type="match status" value="1"/>
</dbReference>
<dbReference type="EMBL" id="FNHH01000006">
    <property type="protein sequence ID" value="SDM13000.1"/>
    <property type="molecule type" value="Genomic_DNA"/>
</dbReference>
<dbReference type="GO" id="GO:0016491">
    <property type="term" value="F:oxidoreductase activity"/>
    <property type="evidence" value="ECO:0007669"/>
    <property type="project" value="UniProtKB-KW"/>
</dbReference>
<dbReference type="InterPro" id="IPR039650">
    <property type="entry name" value="HdrA-like"/>
</dbReference>
<dbReference type="InterPro" id="IPR036188">
    <property type="entry name" value="FAD/NAD-bd_sf"/>
</dbReference>
<evidence type="ECO:0000256" key="2">
    <source>
        <dbReference type="ARBA" id="ARBA00022723"/>
    </source>
</evidence>
<proteinExistence type="predicted"/>
<dbReference type="AlphaFoldDB" id="A0A1G9QQ57"/>
<dbReference type="Gene3D" id="3.50.50.60">
    <property type="entry name" value="FAD/NAD(P)-binding domain"/>
    <property type="match status" value="1"/>
</dbReference>
<dbReference type="STRING" id="990371.SAMN05421813_106146"/>
<protein>
    <submittedName>
        <fullName evidence="6">FAD dependent oxidoreductase</fullName>
    </submittedName>
</protein>
<dbReference type="SUPFAM" id="SSF51905">
    <property type="entry name" value="FAD/NAD(P)-binding domain"/>
    <property type="match status" value="1"/>
</dbReference>
<keyword evidence="3" id="KW-0560">Oxidoreductase</keyword>
<evidence type="ECO:0000256" key="3">
    <source>
        <dbReference type="ARBA" id="ARBA00023002"/>
    </source>
</evidence>
<dbReference type="GO" id="GO:0046872">
    <property type="term" value="F:metal ion binding"/>
    <property type="evidence" value="ECO:0007669"/>
    <property type="project" value="UniProtKB-KW"/>
</dbReference>
<dbReference type="OrthoDB" id="9780658at2"/>
<organism evidence="6 7">
    <name type="scientific">Daejeonella rubra</name>
    <dbReference type="NCBI Taxonomy" id="990371"/>
    <lineage>
        <taxon>Bacteria</taxon>
        <taxon>Pseudomonadati</taxon>
        <taxon>Bacteroidota</taxon>
        <taxon>Sphingobacteriia</taxon>
        <taxon>Sphingobacteriales</taxon>
        <taxon>Sphingobacteriaceae</taxon>
        <taxon>Daejeonella</taxon>
    </lineage>
</organism>
<sequence>MVKSEFSSAGRSVKELALHADLVFVGGGIAGTCGAIAAAREGLKVILVQDRPVLGGNASSEVRLWILGATSSMGNNNRWSREGGVLNEILVENMYRNPDGNAIILDTILLEMVKNESNITLLLNSAVYEVVKSSPDTIQEVIAFCSQNSTRYILSAPYFCDASGDGIVAFQSGAAFRMGAEAKDEFDEGFAPDKEYGELLGHSIYFFTKDMGRLITFTAPSYALKDVSSIVKYRSYELSDHGCKLWWLEYGGRLDTVHQTEEIKWELWKIIYGIWDHVKNSGKYPEAENLTLEWVGHIPGKRESRRFEGDYILSQKDVVEQRDHADAVSYGGWSLDLHPADGVFSERPGCNQWHSKGVYQIPLRCLYSKNIKNLWLAGRIISASHVAFGSSRVMATVAYTAQVLGLATQYCLKNNISPAELANSSKVKELQQGLLQEGHFIPGVEPVITNLSNNAILTASSEYKLAELKSNGDWHKLDYSTAQLLPLSKGGKIKIGIELDADADTNLTFQLRTSRKPINYSPEVILESIELSIEKGINGVEIEFNTLIENDQYVFFCILKNELVSFKTSKMFLTGTMMLMNRYNKAVATSGVQLPPDGIGIDSFEFWLPSRRPAHQNMALKISPALEPFKVSNLNSGICRPTNRTNAWVADINDKSPSVTLSWKEPIEISRIVLFFDSDFDHPLESTLRVHPERVVPHTVNNYKIMDAKGMLIYERTGNYQTINEVNFDIKLKTSAITLYLEHPSSNLPAALFEVQVY</sequence>
<dbReference type="PANTHER" id="PTHR43498">
    <property type="entry name" value="FERREDOXIN:COB-COM HETERODISULFIDE REDUCTASE SUBUNIT A"/>
    <property type="match status" value="1"/>
</dbReference>
<dbReference type="PANTHER" id="PTHR43498:SF1">
    <property type="entry name" value="COB--COM HETERODISULFIDE REDUCTASE IRON-SULFUR SUBUNIT A"/>
    <property type="match status" value="1"/>
</dbReference>